<dbReference type="GO" id="GO:0015074">
    <property type="term" value="P:DNA integration"/>
    <property type="evidence" value="ECO:0007669"/>
    <property type="project" value="TreeGrafter"/>
</dbReference>
<dbReference type="GO" id="GO:0046975">
    <property type="term" value="F:histone H3K36 methyltransferase activity"/>
    <property type="evidence" value="ECO:0007669"/>
    <property type="project" value="TreeGrafter"/>
</dbReference>
<dbReference type="EMBL" id="KK107337">
    <property type="protein sequence ID" value="EZA52455.1"/>
    <property type="molecule type" value="Genomic_DNA"/>
</dbReference>
<dbReference type="GO" id="GO:0032259">
    <property type="term" value="P:methylation"/>
    <property type="evidence" value="ECO:0007669"/>
    <property type="project" value="UniProtKB-KW"/>
</dbReference>
<dbReference type="GO" id="GO:0042800">
    <property type="term" value="F:histone H3K4 methyltransferase activity"/>
    <property type="evidence" value="ECO:0007669"/>
    <property type="project" value="TreeGrafter"/>
</dbReference>
<accession>A0A026W8S2</accession>
<feature type="domain" description="Mos1 transposase HTH" evidence="2">
    <location>
        <begin position="5"/>
        <end position="54"/>
    </location>
</feature>
<proteinExistence type="predicted"/>
<keyword evidence="4" id="KW-1185">Reference proteome</keyword>
<dbReference type="GO" id="GO:0044547">
    <property type="term" value="F:DNA topoisomerase binding"/>
    <property type="evidence" value="ECO:0007669"/>
    <property type="project" value="TreeGrafter"/>
</dbReference>
<keyword evidence="3" id="KW-0808">Transferase</keyword>
<organism evidence="3 4">
    <name type="scientific">Ooceraea biroi</name>
    <name type="common">Clonal raider ant</name>
    <name type="synonym">Cerapachys biroi</name>
    <dbReference type="NCBI Taxonomy" id="2015173"/>
    <lineage>
        <taxon>Eukaryota</taxon>
        <taxon>Metazoa</taxon>
        <taxon>Ecdysozoa</taxon>
        <taxon>Arthropoda</taxon>
        <taxon>Hexapoda</taxon>
        <taxon>Insecta</taxon>
        <taxon>Pterygota</taxon>
        <taxon>Neoptera</taxon>
        <taxon>Endopterygota</taxon>
        <taxon>Hymenoptera</taxon>
        <taxon>Apocrita</taxon>
        <taxon>Aculeata</taxon>
        <taxon>Formicoidea</taxon>
        <taxon>Formicidae</taxon>
        <taxon>Dorylinae</taxon>
        <taxon>Ooceraea</taxon>
    </lineage>
</organism>
<keyword evidence="3" id="KW-0489">Methyltransferase</keyword>
<dbReference type="AlphaFoldDB" id="A0A026W8S2"/>
<dbReference type="Gene3D" id="1.10.10.1450">
    <property type="match status" value="1"/>
</dbReference>
<dbReference type="PANTHER" id="PTHR46060">
    <property type="entry name" value="MARINER MOS1 TRANSPOSASE-LIKE PROTEIN"/>
    <property type="match status" value="1"/>
</dbReference>
<dbReference type="STRING" id="2015173.A0A026W8S2"/>
<protein>
    <submittedName>
        <fullName evidence="3">Histone-lysine N-methyltransferase SETMAR</fullName>
    </submittedName>
</protein>
<dbReference type="PANTHER" id="PTHR46060:SF2">
    <property type="entry name" value="HISTONE-LYSINE N-METHYLTRANSFERASE SETMAR"/>
    <property type="match status" value="1"/>
</dbReference>
<dbReference type="GO" id="GO:0006303">
    <property type="term" value="P:double-strand break repair via nonhomologous end joining"/>
    <property type="evidence" value="ECO:0007669"/>
    <property type="project" value="TreeGrafter"/>
</dbReference>
<sequence length="124" mass="14532">MELSKQQIRPILLYEFKRGTNASQTHRNLCEVFGQDVITVRSCQFWFEKFRNGDFNLEDEPRSGAFGHRQSALAKQSQRNPGYYHSRARGRIRSISRNHHQQPPPTWLCVKIEQVGTACIEREE</sequence>
<dbReference type="OrthoDB" id="7551951at2759"/>
<dbReference type="GO" id="GO:0003690">
    <property type="term" value="F:double-stranded DNA binding"/>
    <property type="evidence" value="ECO:0007669"/>
    <property type="project" value="TreeGrafter"/>
</dbReference>
<dbReference type="GO" id="GO:0031297">
    <property type="term" value="P:replication fork processing"/>
    <property type="evidence" value="ECO:0007669"/>
    <property type="project" value="TreeGrafter"/>
</dbReference>
<dbReference type="GO" id="GO:0003697">
    <property type="term" value="F:single-stranded DNA binding"/>
    <property type="evidence" value="ECO:0007669"/>
    <property type="project" value="TreeGrafter"/>
</dbReference>
<dbReference type="GO" id="GO:0005634">
    <property type="term" value="C:nucleus"/>
    <property type="evidence" value="ECO:0007669"/>
    <property type="project" value="TreeGrafter"/>
</dbReference>
<dbReference type="GO" id="GO:0000793">
    <property type="term" value="C:condensed chromosome"/>
    <property type="evidence" value="ECO:0007669"/>
    <property type="project" value="TreeGrafter"/>
</dbReference>
<feature type="region of interest" description="Disordered" evidence="1">
    <location>
        <begin position="66"/>
        <end position="85"/>
    </location>
</feature>
<evidence type="ECO:0000259" key="2">
    <source>
        <dbReference type="Pfam" id="PF17906"/>
    </source>
</evidence>
<dbReference type="GO" id="GO:0035861">
    <property type="term" value="C:site of double-strand break"/>
    <property type="evidence" value="ECO:0007669"/>
    <property type="project" value="TreeGrafter"/>
</dbReference>
<dbReference type="InterPro" id="IPR041426">
    <property type="entry name" value="Mos1_HTH"/>
</dbReference>
<evidence type="ECO:0000313" key="4">
    <source>
        <dbReference type="Proteomes" id="UP000053097"/>
    </source>
</evidence>
<evidence type="ECO:0000256" key="1">
    <source>
        <dbReference type="SAM" id="MobiDB-lite"/>
    </source>
</evidence>
<evidence type="ECO:0000313" key="3">
    <source>
        <dbReference type="EMBL" id="EZA52455.1"/>
    </source>
</evidence>
<dbReference type="InterPro" id="IPR052709">
    <property type="entry name" value="Transposase-MT_Hybrid"/>
</dbReference>
<reference evidence="3 4" key="1">
    <citation type="journal article" date="2014" name="Curr. Biol.">
        <title>The genome of the clonal raider ant Cerapachys biroi.</title>
        <authorList>
            <person name="Oxley P.R."/>
            <person name="Ji L."/>
            <person name="Fetter-Pruneda I."/>
            <person name="McKenzie S.K."/>
            <person name="Li C."/>
            <person name="Hu H."/>
            <person name="Zhang G."/>
            <person name="Kronauer D.J."/>
        </authorList>
    </citation>
    <scope>NUCLEOTIDE SEQUENCE [LARGE SCALE GENOMIC DNA]</scope>
</reference>
<gene>
    <name evidence="3" type="ORF">X777_08530</name>
</gene>
<dbReference type="GO" id="GO:0044774">
    <property type="term" value="P:mitotic DNA integrity checkpoint signaling"/>
    <property type="evidence" value="ECO:0007669"/>
    <property type="project" value="TreeGrafter"/>
</dbReference>
<dbReference type="Proteomes" id="UP000053097">
    <property type="component" value="Unassembled WGS sequence"/>
</dbReference>
<dbReference type="GO" id="GO:0000014">
    <property type="term" value="F:single-stranded DNA endodeoxyribonuclease activity"/>
    <property type="evidence" value="ECO:0007669"/>
    <property type="project" value="TreeGrafter"/>
</dbReference>
<name>A0A026W8S2_OOCBI</name>
<dbReference type="Pfam" id="PF17906">
    <property type="entry name" value="HTH_48"/>
    <property type="match status" value="1"/>
</dbReference>
<dbReference type="GO" id="GO:0000729">
    <property type="term" value="P:DNA double-strand break processing"/>
    <property type="evidence" value="ECO:0007669"/>
    <property type="project" value="TreeGrafter"/>
</dbReference>